<proteinExistence type="inferred from homology"/>
<dbReference type="CDD" id="cd00090">
    <property type="entry name" value="HTH_ARSR"/>
    <property type="match status" value="1"/>
</dbReference>
<dbReference type="InterPro" id="IPR043129">
    <property type="entry name" value="ATPase_NBD"/>
</dbReference>
<sequence length="411" mass="42309">MERRGANQPRVGGYNQAVILDQIRRAGGLSRVELAAATGLSAQTVSNISQRLLDAGIIEEAGRTSGTAGGPGKPRTTLRLVGSSRHAVGVHLDPSVLTIVLLAIDGTVVASHRRPTPSANAPTRTMRLITREIEKLLDASGVERDSVVGVGIAAPGPIDAERGVIVDPPNLGGWHRVPLRDAVAEATGLPVVLDKDVTAAAVAERWVDAAAAAQSFAFLYMGTGLGMGLMLGDDVVRGGSGNAGEIGHIVTDPQGPVCSCGMRGCIAVSCTPASLVAEAEDLGILPATRVGSDPRTIDDAFTALVKLAGRGHVGALGVLERAAERIARALAVVCNLLDVDRVIIGGPAWSRLAPWFERQVPEVLSGLLVARGLHHVEIVGTSLGEDVGAIGAACLVLDEALTPRPTSLLVG</sequence>
<reference evidence="2 3" key="1">
    <citation type="submission" date="2020-08" db="EMBL/GenBank/DDBJ databases">
        <title>Sequencing the genomes of 1000 actinobacteria strains.</title>
        <authorList>
            <person name="Klenk H.-P."/>
        </authorList>
    </citation>
    <scope>NUCLEOTIDE SEQUENCE [LARGE SCALE GENOMIC DNA]</scope>
    <source>
        <strain evidence="2 3">DSM 19600</strain>
    </source>
</reference>
<dbReference type="GO" id="GO:0016301">
    <property type="term" value="F:kinase activity"/>
    <property type="evidence" value="ECO:0007669"/>
    <property type="project" value="UniProtKB-KW"/>
</dbReference>
<dbReference type="Gene3D" id="1.10.10.10">
    <property type="entry name" value="Winged helix-like DNA-binding domain superfamily/Winged helix DNA-binding domain"/>
    <property type="match status" value="1"/>
</dbReference>
<comment type="caution">
    <text evidence="2">The sequence shown here is derived from an EMBL/GenBank/DDBJ whole genome shotgun (WGS) entry which is preliminary data.</text>
</comment>
<dbReference type="SUPFAM" id="SSF46785">
    <property type="entry name" value="Winged helix' DNA-binding domain"/>
    <property type="match status" value="1"/>
</dbReference>
<dbReference type="AlphaFoldDB" id="A0AA40SRB3"/>
<evidence type="ECO:0000256" key="1">
    <source>
        <dbReference type="ARBA" id="ARBA00006479"/>
    </source>
</evidence>
<dbReference type="Proteomes" id="UP000549113">
    <property type="component" value="Unassembled WGS sequence"/>
</dbReference>
<evidence type="ECO:0000313" key="2">
    <source>
        <dbReference type="EMBL" id="MBB4140990.1"/>
    </source>
</evidence>
<keyword evidence="3" id="KW-1185">Reference proteome</keyword>
<accession>A0AA40SRB3</accession>
<dbReference type="InterPro" id="IPR036388">
    <property type="entry name" value="WH-like_DNA-bd_sf"/>
</dbReference>
<dbReference type="Pfam" id="PF13412">
    <property type="entry name" value="HTH_24"/>
    <property type="match status" value="1"/>
</dbReference>
<organism evidence="2 3">
    <name type="scientific">Microbacterium invictum</name>
    <dbReference type="NCBI Taxonomy" id="515415"/>
    <lineage>
        <taxon>Bacteria</taxon>
        <taxon>Bacillati</taxon>
        <taxon>Actinomycetota</taxon>
        <taxon>Actinomycetes</taxon>
        <taxon>Micrococcales</taxon>
        <taxon>Microbacteriaceae</taxon>
        <taxon>Microbacterium</taxon>
    </lineage>
</organism>
<name>A0AA40SRB3_9MICO</name>
<dbReference type="RefSeq" id="WP_183500523.1">
    <property type="nucleotide sequence ID" value="NZ_BAABCO010000004.1"/>
</dbReference>
<protein>
    <submittedName>
        <fullName evidence="2">NBD/HSP70 family sugar kinase</fullName>
    </submittedName>
</protein>
<dbReference type="PANTHER" id="PTHR18964:SF173">
    <property type="entry name" value="GLUCOKINASE"/>
    <property type="match status" value="1"/>
</dbReference>
<dbReference type="InterPro" id="IPR011991">
    <property type="entry name" value="ArsR-like_HTH"/>
</dbReference>
<gene>
    <name evidence="2" type="ORF">BKA10_002784</name>
</gene>
<dbReference type="Gene3D" id="3.30.420.40">
    <property type="match status" value="2"/>
</dbReference>
<dbReference type="EMBL" id="JACIFH010000001">
    <property type="protein sequence ID" value="MBB4140990.1"/>
    <property type="molecule type" value="Genomic_DNA"/>
</dbReference>
<dbReference type="InterPro" id="IPR000600">
    <property type="entry name" value="ROK"/>
</dbReference>
<keyword evidence="2" id="KW-0808">Transferase</keyword>
<evidence type="ECO:0000313" key="3">
    <source>
        <dbReference type="Proteomes" id="UP000549113"/>
    </source>
</evidence>
<dbReference type="PANTHER" id="PTHR18964">
    <property type="entry name" value="ROK (REPRESSOR, ORF, KINASE) FAMILY"/>
    <property type="match status" value="1"/>
</dbReference>
<dbReference type="InterPro" id="IPR049874">
    <property type="entry name" value="ROK_cs"/>
</dbReference>
<comment type="similarity">
    <text evidence="1">Belongs to the ROK (NagC/XylR) family.</text>
</comment>
<keyword evidence="2" id="KW-0418">Kinase</keyword>
<dbReference type="PROSITE" id="PS01125">
    <property type="entry name" value="ROK"/>
    <property type="match status" value="1"/>
</dbReference>
<dbReference type="SUPFAM" id="SSF53067">
    <property type="entry name" value="Actin-like ATPase domain"/>
    <property type="match status" value="1"/>
</dbReference>
<dbReference type="InterPro" id="IPR036390">
    <property type="entry name" value="WH_DNA-bd_sf"/>
</dbReference>
<dbReference type="Pfam" id="PF00480">
    <property type="entry name" value="ROK"/>
    <property type="match status" value="1"/>
</dbReference>